<dbReference type="InterPro" id="IPR029055">
    <property type="entry name" value="Ntn_hydrolases_N"/>
</dbReference>
<dbReference type="GO" id="GO:0006511">
    <property type="term" value="P:ubiquitin-dependent protein catabolic process"/>
    <property type="evidence" value="ECO:0007669"/>
    <property type="project" value="InterPro"/>
</dbReference>
<dbReference type="PANTHER" id="PTHR11599">
    <property type="entry name" value="PROTEASOME SUBUNIT ALPHA/BETA"/>
    <property type="match status" value="1"/>
</dbReference>
<evidence type="ECO:0000256" key="5">
    <source>
        <dbReference type="PROSITE-ProRule" id="PRU00808"/>
    </source>
</evidence>
<feature type="domain" description="Proteasome alpha-type subunits" evidence="7">
    <location>
        <begin position="9"/>
        <end position="31"/>
    </location>
</feature>
<comment type="caution">
    <text evidence="8">The sequence shown here is derived from an EMBL/GenBank/DDBJ whole genome shotgun (WGS) entry which is preliminary data.</text>
</comment>
<evidence type="ECO:0000256" key="3">
    <source>
        <dbReference type="ARBA" id="ARBA00022942"/>
    </source>
</evidence>
<dbReference type="NCBIfam" id="NF003075">
    <property type="entry name" value="PRK03996.1"/>
    <property type="match status" value="1"/>
</dbReference>
<evidence type="ECO:0000256" key="1">
    <source>
        <dbReference type="ARBA" id="ARBA00004496"/>
    </source>
</evidence>
<dbReference type="InterPro" id="IPR019982">
    <property type="entry name" value="Proteasome_asu_arc"/>
</dbReference>
<dbReference type="AlphaFoldDB" id="A0A7C2FYI4"/>
<evidence type="ECO:0000313" key="8">
    <source>
        <dbReference type="EMBL" id="HEF87704.1"/>
    </source>
</evidence>
<dbReference type="HAMAP" id="MF_00289_A">
    <property type="entry name" value="Proteasome_A_A"/>
    <property type="match status" value="1"/>
</dbReference>
<name>A0A7C2FYI4_9CREN</name>
<comment type="subunit">
    <text evidence="4 6">The 20S proteasome core is composed of 14 alpha and 14 beta subunits that assemble into four stacked heptameric rings, resulting in a barrel-shaped structure. The two inner rings, each composed of seven catalytic beta subunits, are sandwiched by two outer rings, each composed of seven alpha subunits. The catalytic chamber with the active sites is on the inside of the barrel. Has a gated structure, the ends of the cylinder being occluded by the N-termini of the alpha-subunits. Is capped at one or both ends by the proteasome regulatory ATPase, PAN.</text>
</comment>
<comment type="subcellular location">
    <subcellularLocation>
        <location evidence="1 4 6">Cytoplasm</location>
    </subcellularLocation>
</comment>
<keyword evidence="3 4" id="KW-0647">Proteasome</keyword>
<dbReference type="GO" id="GO:0004298">
    <property type="term" value="F:threonine-type endopeptidase activity"/>
    <property type="evidence" value="ECO:0007669"/>
    <property type="project" value="InterPro"/>
</dbReference>
<dbReference type="PROSITE" id="PS00388">
    <property type="entry name" value="PROTEASOME_ALPHA_1"/>
    <property type="match status" value="1"/>
</dbReference>
<dbReference type="InterPro" id="IPR001353">
    <property type="entry name" value="Proteasome_sua/b"/>
</dbReference>
<evidence type="ECO:0000256" key="2">
    <source>
        <dbReference type="ARBA" id="ARBA00022490"/>
    </source>
</evidence>
<dbReference type="NCBIfam" id="TIGR03633">
    <property type="entry name" value="arc_protsome_A"/>
    <property type="match status" value="1"/>
</dbReference>
<evidence type="ECO:0000256" key="4">
    <source>
        <dbReference type="HAMAP-Rule" id="MF_00289"/>
    </source>
</evidence>
<proteinExistence type="inferred from homology"/>
<dbReference type="PROSITE" id="PS51475">
    <property type="entry name" value="PROTEASOME_ALPHA_2"/>
    <property type="match status" value="1"/>
</dbReference>
<dbReference type="InterPro" id="IPR000426">
    <property type="entry name" value="Proteasome_asu_N"/>
</dbReference>
<dbReference type="SMART" id="SM00948">
    <property type="entry name" value="Proteasome_A_N"/>
    <property type="match status" value="1"/>
</dbReference>
<dbReference type="InterPro" id="IPR023332">
    <property type="entry name" value="Proteasome_alpha-type"/>
</dbReference>
<comment type="function">
    <text evidence="4 6">Component of the proteasome core, a large protease complex with broad specificity involved in protein degradation.</text>
</comment>
<dbReference type="GO" id="GO:0005737">
    <property type="term" value="C:cytoplasm"/>
    <property type="evidence" value="ECO:0007669"/>
    <property type="project" value="UniProtKB-SubCell"/>
</dbReference>
<comment type="similarity">
    <text evidence="4 5 6">Belongs to the peptidase T1A family.</text>
</comment>
<dbReference type="SUPFAM" id="SSF56235">
    <property type="entry name" value="N-terminal nucleophile aminohydrolases (Ntn hydrolases)"/>
    <property type="match status" value="1"/>
</dbReference>
<sequence length="250" mass="27956">MGLSMAAAYDRAITIFSPDGRIYQVEYAFEAVRRGWTTLGVRTRNAAVVVAEKQKISPLTDEKAIQKVFKVDDHIGVSFAGMAGDGRILIDYAIHQALIHKFYYDEPIPVEYLTKLVCDVKQAYTQHAGVRPFGVSMIFVGVDEKGTQLFMTEPSGRYLSYYGVAIGEKSGNVTEFLEKNYSYDLSARETVKLGILAIASIVEGRPLQDYIEAGYIDVETKQFGIMGKSEIEELLVELEKEGRLKQEGRK</sequence>
<dbReference type="EMBL" id="DSJT01000028">
    <property type="protein sequence ID" value="HEF87704.1"/>
    <property type="molecule type" value="Genomic_DNA"/>
</dbReference>
<accession>A0A7C2FYI4</accession>
<protein>
    <recommendedName>
        <fullName evidence="4 6">Proteasome subunit alpha</fullName>
    </recommendedName>
    <alternativeName>
        <fullName evidence="4">20S proteasome alpha subunit</fullName>
    </alternativeName>
    <alternativeName>
        <fullName evidence="4">Proteasome core protein PsmA</fullName>
    </alternativeName>
</protein>
<dbReference type="GO" id="GO:0010498">
    <property type="term" value="P:proteasomal protein catabolic process"/>
    <property type="evidence" value="ECO:0007669"/>
    <property type="project" value="UniProtKB-UniRule"/>
</dbReference>
<organism evidence="8">
    <name type="scientific">Thermosphaera aggregans</name>
    <dbReference type="NCBI Taxonomy" id="54254"/>
    <lineage>
        <taxon>Archaea</taxon>
        <taxon>Thermoproteota</taxon>
        <taxon>Thermoprotei</taxon>
        <taxon>Desulfurococcales</taxon>
        <taxon>Desulfurococcaceae</taxon>
        <taxon>Thermosphaera</taxon>
    </lineage>
</organism>
<dbReference type="InterPro" id="IPR050115">
    <property type="entry name" value="Proteasome_alpha"/>
</dbReference>
<evidence type="ECO:0000256" key="6">
    <source>
        <dbReference type="RuleBase" id="RU000552"/>
    </source>
</evidence>
<evidence type="ECO:0000259" key="7">
    <source>
        <dbReference type="PROSITE" id="PS00388"/>
    </source>
</evidence>
<dbReference type="Pfam" id="PF00227">
    <property type="entry name" value="Proteasome"/>
    <property type="match status" value="1"/>
</dbReference>
<gene>
    <name evidence="4 8" type="primary">psmA</name>
    <name evidence="8" type="ORF">ENP55_05380</name>
</gene>
<keyword evidence="8" id="KW-0378">Hydrolase</keyword>
<dbReference type="Gene3D" id="3.60.20.10">
    <property type="entry name" value="Glutamine Phosphoribosylpyrophosphate, subunit 1, domain 1"/>
    <property type="match status" value="1"/>
</dbReference>
<dbReference type="Pfam" id="PF10584">
    <property type="entry name" value="Proteasome_A_N"/>
    <property type="match status" value="1"/>
</dbReference>
<dbReference type="GO" id="GO:0019773">
    <property type="term" value="C:proteasome core complex, alpha-subunit complex"/>
    <property type="evidence" value="ECO:0007669"/>
    <property type="project" value="UniProtKB-UniRule"/>
</dbReference>
<keyword evidence="2 4" id="KW-0963">Cytoplasm</keyword>
<reference evidence="8" key="1">
    <citation type="journal article" date="2020" name="mSystems">
        <title>Genome- and Community-Level Interaction Insights into Carbon Utilization and Element Cycling Functions of Hydrothermarchaeota in Hydrothermal Sediment.</title>
        <authorList>
            <person name="Zhou Z."/>
            <person name="Liu Y."/>
            <person name="Xu W."/>
            <person name="Pan J."/>
            <person name="Luo Z.H."/>
            <person name="Li M."/>
        </authorList>
    </citation>
    <scope>NUCLEOTIDE SEQUENCE [LARGE SCALE GENOMIC DNA]</scope>
    <source>
        <strain evidence="8">SpSt-23</strain>
    </source>
</reference>
<comment type="activity regulation">
    <text evidence="4">The formation of the proteasomal ATPase PAN-20S proteasome complex, via the docking of the C-termini of PAN into the intersubunit pockets in the alpha-rings, triggers opening of the gate for substrate entry. Interconversion between the open-gate and close-gate conformations leads to a dynamic regulation of the 20S proteasome proteolysis activity.</text>
</comment>
<dbReference type="FunFam" id="3.60.20.10:FF:000004">
    <property type="entry name" value="Proteasome subunit alpha type-4"/>
    <property type="match status" value="1"/>
</dbReference>